<proteinExistence type="predicted"/>
<name>A0ABV8HY18_9ACTN</name>
<comment type="caution">
    <text evidence="2">The sequence shown here is derived from an EMBL/GenBank/DDBJ whole genome shotgun (WGS) entry which is preliminary data.</text>
</comment>
<accession>A0ABV8HY18</accession>
<evidence type="ECO:0000256" key="1">
    <source>
        <dbReference type="SAM" id="MobiDB-lite"/>
    </source>
</evidence>
<dbReference type="RefSeq" id="WP_377284782.1">
    <property type="nucleotide sequence ID" value="NZ_JBHSBM010000005.1"/>
</dbReference>
<feature type="region of interest" description="Disordered" evidence="1">
    <location>
        <begin position="1"/>
        <end position="122"/>
    </location>
</feature>
<evidence type="ECO:0000313" key="3">
    <source>
        <dbReference type="Proteomes" id="UP001595850"/>
    </source>
</evidence>
<feature type="compositionally biased region" description="Low complexity" evidence="1">
    <location>
        <begin position="13"/>
        <end position="23"/>
    </location>
</feature>
<keyword evidence="3" id="KW-1185">Reference proteome</keyword>
<feature type="compositionally biased region" description="Low complexity" evidence="1">
    <location>
        <begin position="34"/>
        <end position="53"/>
    </location>
</feature>
<organism evidence="2 3">
    <name type="scientific">Planomonospora corallina</name>
    <dbReference type="NCBI Taxonomy" id="1806052"/>
    <lineage>
        <taxon>Bacteria</taxon>
        <taxon>Bacillati</taxon>
        <taxon>Actinomycetota</taxon>
        <taxon>Actinomycetes</taxon>
        <taxon>Streptosporangiales</taxon>
        <taxon>Streptosporangiaceae</taxon>
        <taxon>Planomonospora</taxon>
    </lineage>
</organism>
<feature type="compositionally biased region" description="Basic and acidic residues" evidence="1">
    <location>
        <begin position="111"/>
        <end position="122"/>
    </location>
</feature>
<reference evidence="3" key="1">
    <citation type="journal article" date="2019" name="Int. J. Syst. Evol. Microbiol.">
        <title>The Global Catalogue of Microorganisms (GCM) 10K type strain sequencing project: providing services to taxonomists for standard genome sequencing and annotation.</title>
        <authorList>
            <consortium name="The Broad Institute Genomics Platform"/>
            <consortium name="The Broad Institute Genome Sequencing Center for Infectious Disease"/>
            <person name="Wu L."/>
            <person name="Ma J."/>
        </authorList>
    </citation>
    <scope>NUCLEOTIDE SEQUENCE [LARGE SCALE GENOMIC DNA]</scope>
    <source>
        <strain evidence="3">TBRC 4489</strain>
    </source>
</reference>
<evidence type="ECO:0000313" key="2">
    <source>
        <dbReference type="EMBL" id="MFC4056823.1"/>
    </source>
</evidence>
<sequence length="139" mass="13673">MPSARPGTTVSARPGPRGLPLRPAVRDGGAQSRSGAAPATGAIAGPSGASAGTFTGPSAADPPATSSGIPSAAPSAAPSGEVSGGLAPTGGGRPGDHPYGGVFEPPLRGSDICRKLPPDDRRTGCVRAWENFERVRNLP</sequence>
<dbReference type="Proteomes" id="UP001595850">
    <property type="component" value="Unassembled WGS sequence"/>
</dbReference>
<feature type="compositionally biased region" description="Low complexity" evidence="1">
    <location>
        <begin position="62"/>
        <end position="79"/>
    </location>
</feature>
<gene>
    <name evidence="2" type="ORF">ACFOWE_00840</name>
</gene>
<protein>
    <submittedName>
        <fullName evidence="2">Uncharacterized protein</fullName>
    </submittedName>
</protein>
<dbReference type="EMBL" id="JBHSBM010000005">
    <property type="protein sequence ID" value="MFC4056823.1"/>
    <property type="molecule type" value="Genomic_DNA"/>
</dbReference>
<feature type="compositionally biased region" description="Polar residues" evidence="1">
    <location>
        <begin position="1"/>
        <end position="11"/>
    </location>
</feature>